<accession>A0A6L5EE91</accession>
<dbReference type="AlphaFoldDB" id="A0A6L5EE91"/>
<dbReference type="Proteomes" id="UP000475079">
    <property type="component" value="Unassembled WGS sequence"/>
</dbReference>
<evidence type="ECO:0000313" key="1">
    <source>
        <dbReference type="EMBL" id="MPQ53802.1"/>
    </source>
</evidence>
<comment type="caution">
    <text evidence="1">The sequence shown here is derived from an EMBL/GenBank/DDBJ whole genome shotgun (WGS) entry which is preliminary data.</text>
</comment>
<keyword evidence="2" id="KW-1185">Reference proteome</keyword>
<dbReference type="InterPro" id="IPR008183">
    <property type="entry name" value="Aldose_1/G6P_1-epimerase"/>
</dbReference>
<name>A0A6L5EE91_9ENTR</name>
<gene>
    <name evidence="1" type="ORF">GBB84_23215</name>
</gene>
<dbReference type="InterPro" id="IPR011013">
    <property type="entry name" value="Gal_mutarotase_sf_dom"/>
</dbReference>
<dbReference type="SUPFAM" id="SSF74650">
    <property type="entry name" value="Galactose mutarotase-like"/>
    <property type="match status" value="1"/>
</dbReference>
<dbReference type="EMBL" id="WHIY01000020">
    <property type="protein sequence ID" value="MPQ53802.1"/>
    <property type="molecule type" value="Genomic_DNA"/>
</dbReference>
<reference evidence="1 2" key="1">
    <citation type="submission" date="2019-10" db="EMBL/GenBank/DDBJ databases">
        <title>Characterization of a new Citrobacter species.</title>
        <authorList>
            <person name="Goncalves Ribeiro T."/>
            <person name="Izdebski R."/>
            <person name="Urbanowicz P."/>
            <person name="Carmeli Y."/>
            <person name="Gniadkowski M."/>
            <person name="Peixe L."/>
        </authorList>
    </citation>
    <scope>NUCLEOTIDE SEQUENCE [LARGE SCALE GENOMIC DNA]</scope>
    <source>
        <strain evidence="1 2">NMI7905_11</strain>
    </source>
</reference>
<evidence type="ECO:0000313" key="2">
    <source>
        <dbReference type="Proteomes" id="UP000475079"/>
    </source>
</evidence>
<sequence>MIWQLENPRFCVDINASGAELTRIWDRRQNREWLWQATPGVWNNSATQLFPVTGRLIHQGVWEGADFYALPDHGFLRHQTFTCVERCHDWLTLEAMATDKTLSVWPWRWRIQVTFSLDDTGIRVCQRVFNDDVRPFWFSLGWHPGFSLPITRPGWQVEFVGKPVHGPFYTRDRTLVVPDNPPETWRFLLTAECFKSGAVYFGNSQEQRVIVRSPQGQIALTLETGMQGWLVLWGVPGSDLLCIEPLAGTTDDPEFQGQVMNKRGMRCLVPGECQCFETRVGFAVDE</sequence>
<proteinExistence type="predicted"/>
<dbReference type="GO" id="GO:0016853">
    <property type="term" value="F:isomerase activity"/>
    <property type="evidence" value="ECO:0007669"/>
    <property type="project" value="InterPro"/>
</dbReference>
<dbReference type="Pfam" id="PF01263">
    <property type="entry name" value="Aldose_epim"/>
    <property type="match status" value="1"/>
</dbReference>
<dbReference type="InterPro" id="IPR014718">
    <property type="entry name" value="GH-type_carb-bd"/>
</dbReference>
<dbReference type="GO" id="GO:0005975">
    <property type="term" value="P:carbohydrate metabolic process"/>
    <property type="evidence" value="ECO:0007669"/>
    <property type="project" value="InterPro"/>
</dbReference>
<organism evidence="1 2">
    <name type="scientific">Citrobacter telavivensis</name>
    <dbReference type="NCBI Taxonomy" id="2653932"/>
    <lineage>
        <taxon>Bacteria</taxon>
        <taxon>Pseudomonadati</taxon>
        <taxon>Pseudomonadota</taxon>
        <taxon>Gammaproteobacteria</taxon>
        <taxon>Enterobacterales</taxon>
        <taxon>Enterobacteriaceae</taxon>
        <taxon>Citrobacter</taxon>
    </lineage>
</organism>
<dbReference type="RefSeq" id="WP_152404944.1">
    <property type="nucleotide sequence ID" value="NZ_WHIY01000020.1"/>
</dbReference>
<dbReference type="Gene3D" id="2.70.98.10">
    <property type="match status" value="1"/>
</dbReference>
<dbReference type="GO" id="GO:0030246">
    <property type="term" value="F:carbohydrate binding"/>
    <property type="evidence" value="ECO:0007669"/>
    <property type="project" value="InterPro"/>
</dbReference>
<protein>
    <submittedName>
        <fullName evidence="1">Aldose epimerase</fullName>
    </submittedName>
</protein>